<keyword evidence="2" id="KW-0479">Metal-binding</keyword>
<dbReference type="Gene3D" id="3.30.160.60">
    <property type="entry name" value="Classic Zinc Finger"/>
    <property type="match status" value="1"/>
</dbReference>
<dbReference type="PROSITE" id="PS50157">
    <property type="entry name" value="ZINC_FINGER_C2H2_2"/>
    <property type="match status" value="1"/>
</dbReference>
<dbReference type="GO" id="GO:0005634">
    <property type="term" value="C:nucleus"/>
    <property type="evidence" value="ECO:0007669"/>
    <property type="project" value="UniProtKB-SubCell"/>
</dbReference>
<dbReference type="EMBL" id="JAYMYR010000007">
    <property type="protein sequence ID" value="KAK7353519.1"/>
    <property type="molecule type" value="Genomic_DNA"/>
</dbReference>
<keyword evidence="4" id="KW-0862">Zinc</keyword>
<protein>
    <recommendedName>
        <fullName evidence="8">C2H2-type domain-containing protein</fullName>
    </recommendedName>
</protein>
<evidence type="ECO:0000256" key="1">
    <source>
        <dbReference type="ARBA" id="ARBA00004123"/>
    </source>
</evidence>
<dbReference type="PROSITE" id="PS00028">
    <property type="entry name" value="ZINC_FINGER_C2H2_1"/>
    <property type="match status" value="1"/>
</dbReference>
<dbReference type="GO" id="GO:0009788">
    <property type="term" value="P:negative regulation of abscisic acid-activated signaling pathway"/>
    <property type="evidence" value="ECO:0007669"/>
    <property type="project" value="InterPro"/>
</dbReference>
<keyword evidence="10" id="KW-1185">Reference proteome</keyword>
<evidence type="ECO:0000259" key="8">
    <source>
        <dbReference type="PROSITE" id="PS50157"/>
    </source>
</evidence>
<dbReference type="Pfam" id="PF13912">
    <property type="entry name" value="zf-C2H2_6"/>
    <property type="match status" value="1"/>
</dbReference>
<keyword evidence="5" id="KW-0539">Nucleus</keyword>
<dbReference type="Proteomes" id="UP001374584">
    <property type="component" value="Unassembled WGS sequence"/>
</dbReference>
<dbReference type="InterPro" id="IPR036236">
    <property type="entry name" value="Znf_C2H2_sf"/>
</dbReference>
<dbReference type="PANTHER" id="PTHR47287:SF9">
    <property type="entry name" value="ZINC FINGER PROTEIN 4-LIKE"/>
    <property type="match status" value="1"/>
</dbReference>
<feature type="compositionally biased region" description="Polar residues" evidence="7">
    <location>
        <begin position="11"/>
        <end position="20"/>
    </location>
</feature>
<evidence type="ECO:0000256" key="5">
    <source>
        <dbReference type="ARBA" id="ARBA00023242"/>
    </source>
</evidence>
<dbReference type="InterPro" id="IPR013087">
    <property type="entry name" value="Znf_C2H2_type"/>
</dbReference>
<dbReference type="AlphaFoldDB" id="A0AAN9MF78"/>
<dbReference type="InterPro" id="IPR044246">
    <property type="entry name" value="ZFP3-like"/>
</dbReference>
<comment type="caution">
    <text evidence="9">The sequence shown here is derived from an EMBL/GenBank/DDBJ whole genome shotgun (WGS) entry which is preliminary data.</text>
</comment>
<accession>A0AAN9MF78</accession>
<dbReference type="SUPFAM" id="SSF57667">
    <property type="entry name" value="beta-beta-alpha zinc fingers"/>
    <property type="match status" value="1"/>
</dbReference>
<evidence type="ECO:0000256" key="3">
    <source>
        <dbReference type="ARBA" id="ARBA00022771"/>
    </source>
</evidence>
<feature type="region of interest" description="Disordered" evidence="7">
    <location>
        <begin position="1"/>
        <end position="20"/>
    </location>
</feature>
<comment type="subcellular location">
    <subcellularLocation>
        <location evidence="1">Nucleus</location>
    </subcellularLocation>
</comment>
<evidence type="ECO:0000256" key="6">
    <source>
        <dbReference type="PROSITE-ProRule" id="PRU00042"/>
    </source>
</evidence>
<evidence type="ECO:0000256" key="2">
    <source>
        <dbReference type="ARBA" id="ARBA00022723"/>
    </source>
</evidence>
<keyword evidence="3 6" id="KW-0863">Zinc-finger</keyword>
<dbReference type="PANTHER" id="PTHR47287">
    <property type="entry name" value="C2H2 AND C2HC ZINC FINGERS SUPERFAMILY PROTEIN"/>
    <property type="match status" value="1"/>
</dbReference>
<sequence length="250" mass="28572">MKYCEKKSLAPHQNQGSNSNTRILVDFMKMSKDDDIIQESSNKKVIDSSISHSKGAIKKNTKVEKTKTFSCNYCNKEFSTSQALGGHQNAHKQERVVAKLRQGLDVKGLAQFPYYAYYSSFYNSHSLHGRSFSDALGIQSDSMIHKHPRTSRYEHSLFKKDHEKLIFDGFRNMKNDYPIIKSDATFCLKPKDDNDRINLETLSFFTNDATTSSSQLRKMTTLGTTEIVNHYVPKETSNEPFCNLDLSLKL</sequence>
<name>A0AAN9MF78_PHACN</name>
<evidence type="ECO:0000256" key="7">
    <source>
        <dbReference type="SAM" id="MobiDB-lite"/>
    </source>
</evidence>
<gene>
    <name evidence="9" type="ORF">VNO80_18968</name>
</gene>
<evidence type="ECO:0000256" key="4">
    <source>
        <dbReference type="ARBA" id="ARBA00022833"/>
    </source>
</evidence>
<proteinExistence type="predicted"/>
<feature type="domain" description="C2H2-type" evidence="8">
    <location>
        <begin position="69"/>
        <end position="96"/>
    </location>
</feature>
<evidence type="ECO:0000313" key="10">
    <source>
        <dbReference type="Proteomes" id="UP001374584"/>
    </source>
</evidence>
<organism evidence="9 10">
    <name type="scientific">Phaseolus coccineus</name>
    <name type="common">Scarlet runner bean</name>
    <name type="synonym">Phaseolus multiflorus</name>
    <dbReference type="NCBI Taxonomy" id="3886"/>
    <lineage>
        <taxon>Eukaryota</taxon>
        <taxon>Viridiplantae</taxon>
        <taxon>Streptophyta</taxon>
        <taxon>Embryophyta</taxon>
        <taxon>Tracheophyta</taxon>
        <taxon>Spermatophyta</taxon>
        <taxon>Magnoliopsida</taxon>
        <taxon>eudicotyledons</taxon>
        <taxon>Gunneridae</taxon>
        <taxon>Pentapetalae</taxon>
        <taxon>rosids</taxon>
        <taxon>fabids</taxon>
        <taxon>Fabales</taxon>
        <taxon>Fabaceae</taxon>
        <taxon>Papilionoideae</taxon>
        <taxon>50 kb inversion clade</taxon>
        <taxon>NPAAA clade</taxon>
        <taxon>indigoferoid/millettioid clade</taxon>
        <taxon>Phaseoleae</taxon>
        <taxon>Phaseolus</taxon>
    </lineage>
</organism>
<reference evidence="9 10" key="1">
    <citation type="submission" date="2024-01" db="EMBL/GenBank/DDBJ databases">
        <title>The genomes of 5 underutilized Papilionoideae crops provide insights into root nodulation and disease resistanc.</title>
        <authorList>
            <person name="Jiang F."/>
        </authorList>
    </citation>
    <scope>NUCLEOTIDE SEQUENCE [LARGE SCALE GENOMIC DNA]</scope>
    <source>
        <strain evidence="9">JINMINGXINNONG_FW02</strain>
        <tissue evidence="9">Leaves</tissue>
    </source>
</reference>
<dbReference type="GO" id="GO:0008270">
    <property type="term" value="F:zinc ion binding"/>
    <property type="evidence" value="ECO:0007669"/>
    <property type="project" value="UniProtKB-KW"/>
</dbReference>
<evidence type="ECO:0000313" key="9">
    <source>
        <dbReference type="EMBL" id="KAK7353519.1"/>
    </source>
</evidence>